<proteinExistence type="predicted"/>
<dbReference type="EMBL" id="AUWU02000007">
    <property type="protein sequence ID" value="KAH0570641.1"/>
    <property type="molecule type" value="Genomic_DNA"/>
</dbReference>
<organism evidence="1">
    <name type="scientific">Spironucleus salmonicida</name>
    <dbReference type="NCBI Taxonomy" id="348837"/>
    <lineage>
        <taxon>Eukaryota</taxon>
        <taxon>Metamonada</taxon>
        <taxon>Diplomonadida</taxon>
        <taxon>Hexamitidae</taxon>
        <taxon>Hexamitinae</taxon>
        <taxon>Spironucleus</taxon>
    </lineage>
</organism>
<reference evidence="1 2" key="1">
    <citation type="journal article" date="2014" name="PLoS Genet.">
        <title>The Genome of Spironucleus salmonicida Highlights a Fish Pathogen Adapted to Fluctuating Environments.</title>
        <authorList>
            <person name="Xu F."/>
            <person name="Jerlstrom-Hultqvist J."/>
            <person name="Einarsson E."/>
            <person name="Astvaldsson A."/>
            <person name="Svard S.G."/>
            <person name="Andersson J.O."/>
        </authorList>
    </citation>
    <scope>NUCLEOTIDE SEQUENCE</scope>
    <source>
        <strain evidence="2">ATCC 50377</strain>
    </source>
</reference>
<accession>V6LT53</accession>
<keyword evidence="3" id="KW-1185">Reference proteome</keyword>
<sequence>MILFAAFSLQFTTPAKIKRAAALNTSFVTIYTKHDSKSSTLLQEELETIESDFAPYKAYAVNCSAKNCSQSIEFPAIYLYNSNQESPAPIQYFGESDSDQILDWVVENVRNNFVTVKDTDEILQLLLQIQEGLLGGNFLILTCKTPEIDWFYYEFADRMRANNIQLVVQNDFSFERFQAYQKVNFFDKLDEDGVNAIIIFGGNVNFYPWEHLGSLFIGGNEQMLDEWVGEVVKILKKDEI</sequence>
<reference evidence="2" key="2">
    <citation type="submission" date="2020-12" db="EMBL/GenBank/DDBJ databases">
        <title>New Spironucleus salmonicida genome in near-complete chromosomes.</title>
        <authorList>
            <person name="Xu F."/>
            <person name="Kurt Z."/>
            <person name="Jimenez-Gonzalez A."/>
            <person name="Astvaldsson A."/>
            <person name="Andersson J.O."/>
            <person name="Svard S.G."/>
        </authorList>
    </citation>
    <scope>NUCLEOTIDE SEQUENCE</scope>
    <source>
        <strain evidence="2">ATCC 50377</strain>
    </source>
</reference>
<gene>
    <name evidence="1" type="ORF">SS50377_12423</name>
    <name evidence="2" type="ORF">SS50377_26927</name>
</gene>
<protein>
    <recommendedName>
        <fullName evidence="4">Thioredoxin domain-containing protein</fullName>
    </recommendedName>
</protein>
<evidence type="ECO:0008006" key="4">
    <source>
        <dbReference type="Google" id="ProtNLM"/>
    </source>
</evidence>
<dbReference type="VEuPathDB" id="GiardiaDB:SS50377_26927"/>
<evidence type="ECO:0000313" key="3">
    <source>
        <dbReference type="Proteomes" id="UP000018208"/>
    </source>
</evidence>
<dbReference type="AlphaFoldDB" id="V6LT53"/>
<dbReference type="EMBL" id="KI546040">
    <property type="protein sequence ID" value="EST47438.1"/>
    <property type="molecule type" value="Genomic_DNA"/>
</dbReference>
<dbReference type="Proteomes" id="UP000018208">
    <property type="component" value="Unassembled WGS sequence"/>
</dbReference>
<evidence type="ECO:0000313" key="1">
    <source>
        <dbReference type="EMBL" id="EST47438.1"/>
    </source>
</evidence>
<evidence type="ECO:0000313" key="2">
    <source>
        <dbReference type="EMBL" id="KAH0570641.1"/>
    </source>
</evidence>
<name>V6LT53_9EUKA</name>